<feature type="domain" description="DnaJ homologue subfamily C member 28 conserved" evidence="1">
    <location>
        <begin position="7"/>
        <end position="75"/>
    </location>
</feature>
<proteinExistence type="predicted"/>
<keyword evidence="3" id="KW-1185">Reference proteome</keyword>
<dbReference type="AlphaFoldDB" id="A0A2U2RNN5"/>
<evidence type="ECO:0000313" key="3">
    <source>
        <dbReference type="Proteomes" id="UP000245590"/>
    </source>
</evidence>
<accession>A0A2U2RNN5</accession>
<evidence type="ECO:0000259" key="1">
    <source>
        <dbReference type="Pfam" id="PF09350"/>
    </source>
</evidence>
<comment type="caution">
    <text evidence="2">The sequence shown here is derived from an EMBL/GenBank/DDBJ whole genome shotgun (WGS) entry which is preliminary data.</text>
</comment>
<evidence type="ECO:0000313" key="2">
    <source>
        <dbReference type="EMBL" id="PWH07492.1"/>
    </source>
</evidence>
<dbReference type="RefSeq" id="WP_109274378.1">
    <property type="nucleotide sequence ID" value="NZ_QFKX01000001.1"/>
</dbReference>
<reference evidence="2 3" key="1">
    <citation type="submission" date="2018-05" db="EMBL/GenBank/DDBJ databases">
        <title>Brachybacterium sp. M1HQ-2T, whole genome shotgun sequence.</title>
        <authorList>
            <person name="Tuo L."/>
        </authorList>
    </citation>
    <scope>NUCLEOTIDE SEQUENCE [LARGE SCALE GENOMIC DNA]</scope>
    <source>
        <strain evidence="2 3">M1HQ-2</strain>
    </source>
</reference>
<organism evidence="2 3">
    <name type="scientific">Brachybacterium endophyticum</name>
    <dbReference type="NCBI Taxonomy" id="2182385"/>
    <lineage>
        <taxon>Bacteria</taxon>
        <taxon>Bacillati</taxon>
        <taxon>Actinomycetota</taxon>
        <taxon>Actinomycetes</taxon>
        <taxon>Micrococcales</taxon>
        <taxon>Dermabacteraceae</taxon>
        <taxon>Brachybacterium</taxon>
    </lineage>
</organism>
<protein>
    <submittedName>
        <fullName evidence="2">DUF1992 domain-containing protein</fullName>
    </submittedName>
</protein>
<dbReference type="OrthoDB" id="3395286at2"/>
<dbReference type="EMBL" id="QFKX01000001">
    <property type="protein sequence ID" value="PWH07492.1"/>
    <property type="molecule type" value="Genomic_DNA"/>
</dbReference>
<dbReference type="InterPro" id="IPR018961">
    <property type="entry name" value="DnaJ_homolog_subfam-C_membr-28"/>
</dbReference>
<dbReference type="Pfam" id="PF09350">
    <property type="entry name" value="DJC28_CD"/>
    <property type="match status" value="1"/>
</dbReference>
<gene>
    <name evidence="2" type="ORF">DEO23_02350</name>
</gene>
<sequence>MVRDSRWVDGAIEDAIARGDFDDLPGSGKPLELGTHHDPDWWIKQRIAEGEVDPAALLPTVVLLQREFAARDETLVELPDEEAVRAYAEDFTERVMDDRLANPNARMIAPTLEIEPALARWRELRAEREAEERARLEERAALPGSARMPWWRRVLGSGGTSR</sequence>
<dbReference type="Proteomes" id="UP000245590">
    <property type="component" value="Unassembled WGS sequence"/>
</dbReference>
<name>A0A2U2RNN5_9MICO</name>